<evidence type="ECO:0000256" key="1">
    <source>
        <dbReference type="SAM" id="Phobius"/>
    </source>
</evidence>
<dbReference type="InterPro" id="IPR019251">
    <property type="entry name" value="DUF2231_TM"/>
</dbReference>
<protein>
    <submittedName>
        <fullName evidence="3">DUF2231 domain-containing protein</fullName>
    </submittedName>
</protein>
<feature type="transmembrane region" description="Helical" evidence="1">
    <location>
        <begin position="89"/>
        <end position="108"/>
    </location>
</feature>
<dbReference type="RefSeq" id="WP_147849577.1">
    <property type="nucleotide sequence ID" value="NZ_VDUZ01000031.1"/>
</dbReference>
<dbReference type="AlphaFoldDB" id="A0A5C8PHA5"/>
<dbReference type="EMBL" id="VDUZ01000031">
    <property type="protein sequence ID" value="TXL72679.1"/>
    <property type="molecule type" value="Genomic_DNA"/>
</dbReference>
<accession>A0A5C8PHA5</accession>
<keyword evidence="1" id="KW-1133">Transmembrane helix</keyword>
<dbReference type="OrthoDB" id="2873672at2"/>
<evidence type="ECO:0000259" key="2">
    <source>
        <dbReference type="Pfam" id="PF09990"/>
    </source>
</evidence>
<dbReference type="Proteomes" id="UP000321638">
    <property type="component" value="Unassembled WGS sequence"/>
</dbReference>
<sequence>MNASDYHGTPSTAAVGGHPIHPMLVMFPIAFLAGALATDLAFWGTGDNFWARASVWLLAAGVIMGVLAAVAGLIEFIAISRVRSLTAGWVHFLGNAAAILIALGNLLYRTESDPSAAVVPFGIILSAVVVALFLVTGWLGGELVFRHRIGIIDNKGGG</sequence>
<reference evidence="3 4" key="1">
    <citation type="submission" date="2019-06" db="EMBL/GenBank/DDBJ databases">
        <title>New taxonomy in bacterial strain CC-CFT640, isolated from vineyard.</title>
        <authorList>
            <person name="Lin S.-Y."/>
            <person name="Tsai C.-F."/>
            <person name="Young C.-C."/>
        </authorList>
    </citation>
    <scope>NUCLEOTIDE SEQUENCE [LARGE SCALE GENOMIC DNA]</scope>
    <source>
        <strain evidence="3 4">CC-CFT640</strain>
    </source>
</reference>
<name>A0A5C8PHA5_9HYPH</name>
<feature type="domain" description="DUF2231" evidence="2">
    <location>
        <begin position="17"/>
        <end position="151"/>
    </location>
</feature>
<gene>
    <name evidence="3" type="ORF">FHP25_24305</name>
</gene>
<proteinExistence type="predicted"/>
<dbReference type="Pfam" id="PF09990">
    <property type="entry name" value="DUF2231"/>
    <property type="match status" value="1"/>
</dbReference>
<evidence type="ECO:0000313" key="4">
    <source>
        <dbReference type="Proteomes" id="UP000321638"/>
    </source>
</evidence>
<keyword evidence="1" id="KW-0812">Transmembrane</keyword>
<comment type="caution">
    <text evidence="3">The sequence shown here is derived from an EMBL/GenBank/DDBJ whole genome shotgun (WGS) entry which is preliminary data.</text>
</comment>
<keyword evidence="4" id="KW-1185">Reference proteome</keyword>
<feature type="transmembrane region" description="Helical" evidence="1">
    <location>
        <begin position="55"/>
        <end position="77"/>
    </location>
</feature>
<feature type="transmembrane region" description="Helical" evidence="1">
    <location>
        <begin position="20"/>
        <end position="43"/>
    </location>
</feature>
<keyword evidence="1" id="KW-0472">Membrane</keyword>
<feature type="transmembrane region" description="Helical" evidence="1">
    <location>
        <begin position="115"/>
        <end position="139"/>
    </location>
</feature>
<dbReference type="PIRSF" id="PIRSF029509">
    <property type="entry name" value="UCP029509"/>
    <property type="match status" value="1"/>
</dbReference>
<evidence type="ECO:0000313" key="3">
    <source>
        <dbReference type="EMBL" id="TXL72679.1"/>
    </source>
</evidence>
<organism evidence="3 4">
    <name type="scientific">Vineibacter terrae</name>
    <dbReference type="NCBI Taxonomy" id="2586908"/>
    <lineage>
        <taxon>Bacteria</taxon>
        <taxon>Pseudomonadati</taxon>
        <taxon>Pseudomonadota</taxon>
        <taxon>Alphaproteobacteria</taxon>
        <taxon>Hyphomicrobiales</taxon>
        <taxon>Vineibacter</taxon>
    </lineage>
</organism>
<dbReference type="InterPro" id="IPR016923">
    <property type="entry name" value="UCP029509"/>
</dbReference>